<keyword evidence="1" id="KW-0472">Membrane</keyword>
<dbReference type="Proteomes" id="UP000271291">
    <property type="component" value="Chromosome"/>
</dbReference>
<dbReference type="KEGG" id="sgd:ELQ87_06620"/>
<keyword evidence="1" id="KW-1133">Transmembrane helix</keyword>
<name>A0A3S9Z8J6_STRGD</name>
<keyword evidence="5" id="KW-1185">Reference proteome</keyword>
<dbReference type="EMBL" id="CP034687">
    <property type="protein sequence ID" value="AZS84010.1"/>
    <property type="molecule type" value="Genomic_DNA"/>
</dbReference>
<organism evidence="2 4">
    <name type="scientific">Streptomyces griseoviridis</name>
    <dbReference type="NCBI Taxonomy" id="45398"/>
    <lineage>
        <taxon>Bacteria</taxon>
        <taxon>Bacillati</taxon>
        <taxon>Actinomycetota</taxon>
        <taxon>Actinomycetes</taxon>
        <taxon>Kitasatosporales</taxon>
        <taxon>Streptomycetaceae</taxon>
        <taxon>Streptomyces</taxon>
    </lineage>
</organism>
<reference evidence="2 4" key="2">
    <citation type="submission" date="2018-12" db="EMBL/GenBank/DDBJ databases">
        <title>Streptomyces griseoviridis F1-27 complete genome.</title>
        <authorList>
            <person name="Mariita R.M."/>
            <person name="Sello J.K."/>
        </authorList>
    </citation>
    <scope>NUCLEOTIDE SEQUENCE [LARGE SCALE GENOMIC DNA]</scope>
    <source>
        <strain evidence="2 4">F1-27</strain>
    </source>
</reference>
<evidence type="ECO:0000313" key="4">
    <source>
        <dbReference type="Proteomes" id="UP000271291"/>
    </source>
</evidence>
<accession>A0A3S9Z8J6</accession>
<dbReference type="Proteomes" id="UP000501753">
    <property type="component" value="Chromosome"/>
</dbReference>
<proteinExistence type="predicted"/>
<dbReference type="AlphaFoldDB" id="A0A3S9Z8J6"/>
<dbReference type="OrthoDB" id="4334695at2"/>
<reference evidence="3 5" key="1">
    <citation type="submission" date="2018-04" db="EMBL/GenBank/DDBJ databases">
        <title>Complete genome sequences of Streptomyces griseoviridis K61 and characterization of antagonistic properties of biological control agents.</title>
        <authorList>
            <person name="Mariita R.M."/>
            <person name="Sello J.K."/>
        </authorList>
    </citation>
    <scope>NUCLEOTIDE SEQUENCE [LARGE SCALE GENOMIC DNA]</scope>
    <source>
        <strain evidence="3 5">K61</strain>
    </source>
</reference>
<evidence type="ECO:0000313" key="5">
    <source>
        <dbReference type="Proteomes" id="UP000501753"/>
    </source>
</evidence>
<evidence type="ECO:0000313" key="2">
    <source>
        <dbReference type="EMBL" id="AZS84010.1"/>
    </source>
</evidence>
<evidence type="ECO:0000313" key="3">
    <source>
        <dbReference type="EMBL" id="QCN89137.1"/>
    </source>
</evidence>
<dbReference type="EMBL" id="CP029078">
    <property type="protein sequence ID" value="QCN89137.1"/>
    <property type="molecule type" value="Genomic_DNA"/>
</dbReference>
<feature type="transmembrane region" description="Helical" evidence="1">
    <location>
        <begin position="21"/>
        <end position="38"/>
    </location>
</feature>
<evidence type="ECO:0000256" key="1">
    <source>
        <dbReference type="SAM" id="Phobius"/>
    </source>
</evidence>
<dbReference type="RefSeq" id="WP_127176917.1">
    <property type="nucleotide sequence ID" value="NZ_CP029078.1"/>
</dbReference>
<sequence>MSRKTTERGIRADGRRGVFTPGRIAVLVLAALALIFIFENTQETRVRVIIPEVTLPLWTALLGTAVVGALFGAYFMRRRR</sequence>
<protein>
    <submittedName>
        <fullName evidence="3">DUF1049 domain-containing protein</fullName>
    </submittedName>
    <submittedName>
        <fullName evidence="2">LapA family protein</fullName>
    </submittedName>
</protein>
<feature type="transmembrane region" description="Helical" evidence="1">
    <location>
        <begin position="58"/>
        <end position="76"/>
    </location>
</feature>
<gene>
    <name evidence="3" type="ORF">DDJ31_32735</name>
    <name evidence="2" type="ORF">ELQ87_06620</name>
</gene>
<keyword evidence="1" id="KW-0812">Transmembrane</keyword>